<dbReference type="AlphaFoldDB" id="A0A2J8KJL7"/>
<dbReference type="InterPro" id="IPR011025">
    <property type="entry name" value="GproteinA_insert"/>
</dbReference>
<dbReference type="GO" id="GO:0007165">
    <property type="term" value="P:signal transduction"/>
    <property type="evidence" value="ECO:0007669"/>
    <property type="project" value="InterPro"/>
</dbReference>
<feature type="non-terminal residue" evidence="1">
    <location>
        <position position="77"/>
    </location>
</feature>
<proteinExistence type="predicted"/>
<evidence type="ECO:0000313" key="2">
    <source>
        <dbReference type="Proteomes" id="UP000236370"/>
    </source>
</evidence>
<reference evidence="1 2" key="1">
    <citation type="submission" date="2017-12" db="EMBL/GenBank/DDBJ databases">
        <title>High-resolution comparative analysis of great ape genomes.</title>
        <authorList>
            <person name="Pollen A."/>
            <person name="Hastie A."/>
            <person name="Hormozdiari F."/>
            <person name="Dougherty M."/>
            <person name="Liu R."/>
            <person name="Chaisson M."/>
            <person name="Hoppe E."/>
            <person name="Hill C."/>
            <person name="Pang A."/>
            <person name="Hillier L."/>
            <person name="Baker C."/>
            <person name="Armstrong J."/>
            <person name="Shendure J."/>
            <person name="Paten B."/>
            <person name="Wilson R."/>
            <person name="Chao H."/>
            <person name="Schneider V."/>
            <person name="Ventura M."/>
            <person name="Kronenberg Z."/>
            <person name="Murali S."/>
            <person name="Gordon D."/>
            <person name="Cantsilieris S."/>
            <person name="Munson K."/>
            <person name="Nelson B."/>
            <person name="Raja A."/>
            <person name="Underwood J."/>
            <person name="Diekhans M."/>
            <person name="Fiddes I."/>
            <person name="Haussler D."/>
            <person name="Eichler E."/>
        </authorList>
    </citation>
    <scope>NUCLEOTIDE SEQUENCE [LARGE SCALE GENOMIC DNA]</scope>
    <source>
        <strain evidence="1">Yerkes chimp pedigree #C0471</strain>
    </source>
</reference>
<comment type="caution">
    <text evidence="1">The sequence shown here is derived from an EMBL/GenBank/DDBJ whole genome shotgun (WGS) entry which is preliminary data.</text>
</comment>
<evidence type="ECO:0000313" key="1">
    <source>
        <dbReference type="EMBL" id="PNI35191.1"/>
    </source>
</evidence>
<dbReference type="Gene3D" id="1.10.400.10">
    <property type="entry name" value="GI Alpha 1, domain 2-like"/>
    <property type="match status" value="1"/>
</dbReference>
<gene>
    <name evidence="1" type="ORF">CK820_G0038342</name>
</gene>
<dbReference type="SMR" id="A0A2J8KJL7"/>
<dbReference type="EMBL" id="NBAG03000362">
    <property type="protein sequence ID" value="PNI35191.1"/>
    <property type="molecule type" value="Genomic_DNA"/>
</dbReference>
<dbReference type="Proteomes" id="UP000236370">
    <property type="component" value="Unassembled WGS sequence"/>
</dbReference>
<organism evidence="1 2">
    <name type="scientific">Pan troglodytes</name>
    <name type="common">Chimpanzee</name>
    <dbReference type="NCBI Taxonomy" id="9598"/>
    <lineage>
        <taxon>Eukaryota</taxon>
        <taxon>Metazoa</taxon>
        <taxon>Chordata</taxon>
        <taxon>Craniata</taxon>
        <taxon>Vertebrata</taxon>
        <taxon>Euteleostomi</taxon>
        <taxon>Mammalia</taxon>
        <taxon>Eutheria</taxon>
        <taxon>Euarchontoglires</taxon>
        <taxon>Primates</taxon>
        <taxon>Haplorrhini</taxon>
        <taxon>Catarrhini</taxon>
        <taxon>Hominidae</taxon>
        <taxon>Pan</taxon>
    </lineage>
</organism>
<protein>
    <submittedName>
        <fullName evidence="1">GNA12 isoform 8</fullName>
    </submittedName>
</protein>
<accession>A0A2J8KJL7</accession>
<dbReference type="SUPFAM" id="SSF47895">
    <property type="entry name" value="Transducin (alpha subunit), insertion domain"/>
    <property type="match status" value="1"/>
</dbReference>
<sequence length="77" mass="8781">MKRRMFPRPCLARMPGSRGSRVLVDARDKLGIPWQYSENEKHGMFLMAFENKAGLPVEPATFQLYVPALSALWRDSG</sequence>
<name>A0A2J8KJL7_PANTR</name>